<reference evidence="4" key="1">
    <citation type="submission" date="2022-11" db="UniProtKB">
        <authorList>
            <consortium name="WormBaseParasite"/>
        </authorList>
    </citation>
    <scope>IDENTIFICATION</scope>
</reference>
<organism evidence="3 4">
    <name type="scientific">Meloidogyne incognita</name>
    <name type="common">Southern root-knot nematode worm</name>
    <name type="synonym">Oxyuris incognita</name>
    <dbReference type="NCBI Taxonomy" id="6306"/>
    <lineage>
        <taxon>Eukaryota</taxon>
        <taxon>Metazoa</taxon>
        <taxon>Ecdysozoa</taxon>
        <taxon>Nematoda</taxon>
        <taxon>Chromadorea</taxon>
        <taxon>Rhabditida</taxon>
        <taxon>Tylenchina</taxon>
        <taxon>Tylenchomorpha</taxon>
        <taxon>Tylenchoidea</taxon>
        <taxon>Meloidogynidae</taxon>
        <taxon>Meloidogyninae</taxon>
        <taxon>Meloidogyne</taxon>
        <taxon>Meloidogyne incognita group</taxon>
    </lineage>
</organism>
<keyword evidence="3" id="KW-1185">Reference proteome</keyword>
<protein>
    <submittedName>
        <fullName evidence="4">Helicase Helix-turn-helix domain-containing protein</fullName>
    </submittedName>
</protein>
<dbReference type="InterPro" id="IPR029491">
    <property type="entry name" value="Helicase_HTH"/>
</dbReference>
<dbReference type="WBParaSite" id="Minc3s10316g43977">
    <property type="protein sequence ID" value="Minc3s10316g43977"/>
    <property type="gene ID" value="Minc3s10316g43977"/>
</dbReference>
<evidence type="ECO:0000313" key="3">
    <source>
        <dbReference type="Proteomes" id="UP000887563"/>
    </source>
</evidence>
<feature type="domain" description="Helicase Helix-turn-helix" evidence="2">
    <location>
        <begin position="4"/>
        <end position="70"/>
    </location>
</feature>
<name>A0A914NTD2_MELIC</name>
<dbReference type="Pfam" id="PF14493">
    <property type="entry name" value="HTH_40"/>
    <property type="match status" value="1"/>
</dbReference>
<dbReference type="AlphaFoldDB" id="A0A914NTD2"/>
<feature type="region of interest" description="Disordered" evidence="1">
    <location>
        <begin position="93"/>
        <end position="125"/>
    </location>
</feature>
<evidence type="ECO:0000313" key="4">
    <source>
        <dbReference type="WBParaSite" id="Minc3s10316g43977"/>
    </source>
</evidence>
<evidence type="ECO:0000256" key="1">
    <source>
        <dbReference type="SAM" id="MobiDB-lite"/>
    </source>
</evidence>
<accession>A0A914NTD2</accession>
<proteinExistence type="predicted"/>
<sequence length="181" mass="20779">MKATSSTVANHLSTAAKRGLPLHLKTLGITSELIEIVHNKIKENGRDIIRLKPIMELLPENIVDYNRLKIIFSILEYQYGIDTSENENLNLNENLKKGREEEDEGERGNDEEKREVEEEDIISISSSPKKRKLPFWLNSKKRNGGKIDEENYVYNTGATTTTTTTKRKNFKQIKINNSIFS</sequence>
<feature type="compositionally biased region" description="Basic and acidic residues" evidence="1">
    <location>
        <begin position="94"/>
        <end position="116"/>
    </location>
</feature>
<dbReference type="Proteomes" id="UP000887563">
    <property type="component" value="Unplaced"/>
</dbReference>
<evidence type="ECO:0000259" key="2">
    <source>
        <dbReference type="Pfam" id="PF14493"/>
    </source>
</evidence>